<dbReference type="InterPro" id="IPR001001">
    <property type="entry name" value="DNA_polIII_beta"/>
</dbReference>
<reference evidence="14 15" key="1">
    <citation type="submission" date="2018-06" db="EMBL/GenBank/DDBJ databases">
        <authorList>
            <consortium name="Pathogen Informatics"/>
            <person name="Doyle S."/>
        </authorList>
    </citation>
    <scope>NUCLEOTIDE SEQUENCE [LARGE SCALE GENOMIC DNA]</scope>
    <source>
        <strain evidence="14 15">NCTC12020</strain>
    </source>
</reference>
<comment type="similarity">
    <text evidence="2 10">Belongs to the beta sliding clamp family.</text>
</comment>
<organism evidence="14 15">
    <name type="scientific">Veillonella criceti</name>
    <dbReference type="NCBI Taxonomy" id="103891"/>
    <lineage>
        <taxon>Bacteria</taxon>
        <taxon>Bacillati</taxon>
        <taxon>Bacillota</taxon>
        <taxon>Negativicutes</taxon>
        <taxon>Veillonellales</taxon>
        <taxon>Veillonellaceae</taxon>
        <taxon>Veillonella</taxon>
    </lineage>
</organism>
<comment type="subunit">
    <text evidence="10">Forms a ring-shaped head-to-tail homodimer around DNA.</text>
</comment>
<evidence type="ECO:0000259" key="12">
    <source>
        <dbReference type="Pfam" id="PF02767"/>
    </source>
</evidence>
<feature type="domain" description="DNA polymerase III beta sliding clamp N-terminal" evidence="11">
    <location>
        <begin position="1"/>
        <end position="118"/>
    </location>
</feature>
<dbReference type="InterPro" id="IPR022637">
    <property type="entry name" value="DNA_polIII_beta_cen"/>
</dbReference>
<dbReference type="GO" id="GO:0003887">
    <property type="term" value="F:DNA-directed DNA polymerase activity"/>
    <property type="evidence" value="ECO:0007669"/>
    <property type="project" value="UniProtKB-UniRule"/>
</dbReference>
<evidence type="ECO:0000256" key="9">
    <source>
        <dbReference type="ARBA" id="ARBA00023125"/>
    </source>
</evidence>
<accession>A0A380NLU1</accession>
<evidence type="ECO:0000256" key="10">
    <source>
        <dbReference type="PIRNR" id="PIRNR000804"/>
    </source>
</evidence>
<dbReference type="Pfam" id="PF02768">
    <property type="entry name" value="DNA_pol3_beta_3"/>
    <property type="match status" value="1"/>
</dbReference>
<keyword evidence="6 10" id="KW-0548">Nucleotidyltransferase</keyword>
<keyword evidence="9" id="KW-0238">DNA-binding</keyword>
<dbReference type="PANTHER" id="PTHR30478">
    <property type="entry name" value="DNA POLYMERASE III SUBUNIT BETA"/>
    <property type="match status" value="1"/>
</dbReference>
<proteinExistence type="inferred from homology"/>
<name>A0A380NLU1_9FIRM</name>
<dbReference type="NCBIfam" id="TIGR00663">
    <property type="entry name" value="dnan"/>
    <property type="match status" value="1"/>
</dbReference>
<evidence type="ECO:0000256" key="5">
    <source>
        <dbReference type="ARBA" id="ARBA00022679"/>
    </source>
</evidence>
<keyword evidence="15" id="KW-1185">Reference proteome</keyword>
<gene>
    <name evidence="14" type="primary">dnaN</name>
    <name evidence="14" type="ORF">NCTC12020_01419</name>
</gene>
<evidence type="ECO:0000256" key="8">
    <source>
        <dbReference type="ARBA" id="ARBA00022932"/>
    </source>
</evidence>
<evidence type="ECO:0000256" key="4">
    <source>
        <dbReference type="ARBA" id="ARBA00022490"/>
    </source>
</evidence>
<dbReference type="RefSeq" id="WP_115310557.1">
    <property type="nucleotide sequence ID" value="NZ_UHIO01000001.1"/>
</dbReference>
<dbReference type="EMBL" id="UHIO01000001">
    <property type="protein sequence ID" value="SUP43932.1"/>
    <property type="molecule type" value="Genomic_DNA"/>
</dbReference>
<sequence length="369" mass="41836">MKIQFSKDTLQKALNALAKVSQNKTSSNLPGAIYMTTKNGKVEMQANDYEIGIRITIDANIIEEGTIVLSTRYFQEWVRKTPTDTITLESNEDTKQLLLSSESSQFNLIMMDPSEFNLVEQIHDEYHIDVDGEQFKQMIDLTNYAAASDDDRPIFTGALLEGEGTHLTMVATDTHRMAVKKITLSEAMPSAMRILIPTKTLAEVSRLLPTDQPTMVRIIWNRTNVVFLFDTIYLFSRLIEGQYPDYEKVIPSQFDSNAILNSRDFAGAVDRVSLLAKDASYNVIRYDWNDKEVTLSTQNAEIGMAKEEVLCEFNGTPFTISFNGRYIGDILRHSSGDRIHLYLKQNGPVVIRQDDNPNYTYVVTPVRTN</sequence>
<keyword evidence="7 10" id="KW-0235">DNA replication</keyword>
<keyword evidence="4 10" id="KW-0963">Cytoplasm</keyword>
<dbReference type="AlphaFoldDB" id="A0A380NLU1"/>
<dbReference type="CDD" id="cd00140">
    <property type="entry name" value="beta_clamp"/>
    <property type="match status" value="1"/>
</dbReference>
<dbReference type="GO" id="GO:0009360">
    <property type="term" value="C:DNA polymerase III complex"/>
    <property type="evidence" value="ECO:0007669"/>
    <property type="project" value="InterPro"/>
</dbReference>
<dbReference type="GO" id="GO:0005737">
    <property type="term" value="C:cytoplasm"/>
    <property type="evidence" value="ECO:0007669"/>
    <property type="project" value="UniProtKB-SubCell"/>
</dbReference>
<evidence type="ECO:0000256" key="7">
    <source>
        <dbReference type="ARBA" id="ARBA00022705"/>
    </source>
</evidence>
<dbReference type="InterPro" id="IPR046938">
    <property type="entry name" value="DNA_clamp_sf"/>
</dbReference>
<dbReference type="PIRSF" id="PIRSF000804">
    <property type="entry name" value="DNA_pol_III_b"/>
    <property type="match status" value="1"/>
</dbReference>
<keyword evidence="5 10" id="KW-0808">Transferase</keyword>
<dbReference type="SMART" id="SM00480">
    <property type="entry name" value="POL3Bc"/>
    <property type="match status" value="1"/>
</dbReference>
<dbReference type="GO" id="GO:0008408">
    <property type="term" value="F:3'-5' exonuclease activity"/>
    <property type="evidence" value="ECO:0007669"/>
    <property type="project" value="InterPro"/>
</dbReference>
<evidence type="ECO:0000256" key="6">
    <source>
        <dbReference type="ARBA" id="ARBA00022695"/>
    </source>
</evidence>
<dbReference type="OrthoDB" id="8421503at2"/>
<dbReference type="Gene3D" id="3.70.10.10">
    <property type="match status" value="1"/>
</dbReference>
<dbReference type="Pfam" id="PF00712">
    <property type="entry name" value="DNA_pol3_beta"/>
    <property type="match status" value="1"/>
</dbReference>
<keyword evidence="8 10" id="KW-0239">DNA-directed DNA polymerase</keyword>
<dbReference type="InterPro" id="IPR022634">
    <property type="entry name" value="DNA_polIII_beta_N"/>
</dbReference>
<dbReference type="SUPFAM" id="SSF55979">
    <property type="entry name" value="DNA clamp"/>
    <property type="match status" value="3"/>
</dbReference>
<dbReference type="Pfam" id="PF02767">
    <property type="entry name" value="DNA_pol3_beta_2"/>
    <property type="match status" value="1"/>
</dbReference>
<evidence type="ECO:0000256" key="3">
    <source>
        <dbReference type="ARBA" id="ARBA00021035"/>
    </source>
</evidence>
<evidence type="ECO:0000256" key="2">
    <source>
        <dbReference type="ARBA" id="ARBA00010752"/>
    </source>
</evidence>
<evidence type="ECO:0000313" key="15">
    <source>
        <dbReference type="Proteomes" id="UP000255367"/>
    </source>
</evidence>
<protein>
    <recommendedName>
        <fullName evidence="3 10">Beta sliding clamp</fullName>
    </recommendedName>
</protein>
<evidence type="ECO:0000259" key="13">
    <source>
        <dbReference type="Pfam" id="PF02768"/>
    </source>
</evidence>
<evidence type="ECO:0000256" key="1">
    <source>
        <dbReference type="ARBA" id="ARBA00004496"/>
    </source>
</evidence>
<dbReference type="PANTHER" id="PTHR30478:SF0">
    <property type="entry name" value="BETA SLIDING CLAMP"/>
    <property type="match status" value="1"/>
</dbReference>
<feature type="domain" description="DNA polymerase III beta sliding clamp central" evidence="12">
    <location>
        <begin position="130"/>
        <end position="245"/>
    </location>
</feature>
<dbReference type="InterPro" id="IPR022635">
    <property type="entry name" value="DNA_polIII_beta_C"/>
</dbReference>
<dbReference type="GO" id="GO:0003677">
    <property type="term" value="F:DNA binding"/>
    <property type="evidence" value="ECO:0007669"/>
    <property type="project" value="UniProtKB-UniRule"/>
</dbReference>
<dbReference type="Proteomes" id="UP000255367">
    <property type="component" value="Unassembled WGS sequence"/>
</dbReference>
<dbReference type="Gene3D" id="3.10.150.10">
    <property type="entry name" value="DNA Polymerase III, subunit A, domain 2"/>
    <property type="match status" value="1"/>
</dbReference>
<evidence type="ECO:0000313" key="14">
    <source>
        <dbReference type="EMBL" id="SUP43932.1"/>
    </source>
</evidence>
<feature type="domain" description="DNA polymerase III beta sliding clamp C-terminal" evidence="13">
    <location>
        <begin position="248"/>
        <end position="367"/>
    </location>
</feature>
<evidence type="ECO:0000259" key="11">
    <source>
        <dbReference type="Pfam" id="PF00712"/>
    </source>
</evidence>
<comment type="subcellular location">
    <subcellularLocation>
        <location evidence="1 10">Cytoplasm</location>
    </subcellularLocation>
</comment>
<dbReference type="GO" id="GO:0006271">
    <property type="term" value="P:DNA strand elongation involved in DNA replication"/>
    <property type="evidence" value="ECO:0007669"/>
    <property type="project" value="TreeGrafter"/>
</dbReference>
<comment type="function">
    <text evidence="10">Confers DNA tethering and processivity to DNA polymerases and other proteins. Acts as a clamp, forming a ring around DNA (a reaction catalyzed by the clamp-loading complex) which diffuses in an ATP-independent manner freely and bidirectionally along dsDNA. Initially characterized for its ability to contact the catalytic subunit of DNA polymerase III (Pol III), a complex, multichain enzyme responsible for most of the replicative synthesis in bacteria; Pol III exhibits 3'-5' exonuclease proofreading activity. The beta chain is required for initiation of replication as well as for processivity of DNA replication.</text>
</comment>